<dbReference type="Proteomes" id="UP000004478">
    <property type="component" value="Unassembled WGS sequence"/>
</dbReference>
<name>K1LL49_CECL9</name>
<dbReference type="AlphaFoldDB" id="K1LL49"/>
<gene>
    <name evidence="1" type="ORF">B879_00164</name>
</gene>
<evidence type="ECO:0000313" key="2">
    <source>
        <dbReference type="Proteomes" id="UP000004478"/>
    </source>
</evidence>
<reference evidence="1 2" key="1">
    <citation type="journal article" date="2012" name="J. Bacteriol.">
        <title>Draft Genome Sequence of Cecembia lonarensis Strain LW9T, Isolated from Lonar Lake, a Haloalkaline Lake in India.</title>
        <authorList>
            <person name="Shivaji S."/>
            <person name="Ara S."/>
            <person name="Singh A."/>
            <person name="Pinnaka A.K."/>
        </authorList>
    </citation>
    <scope>NUCLEOTIDE SEQUENCE [LARGE SCALE GENOMIC DNA]</scope>
    <source>
        <strain evidence="1 2">LW9</strain>
    </source>
</reference>
<sequence>MVYFLSGTFTYGQKVNGLVTTKEGILHEGIVKLKLKHLKVKTADSGGFIKIPAEAVEDVFIFYEDEIIRYQYVPVSFYGGQWLMYFADLNGKKIYRHVKLYKTGKNKLHEKWYYFGLEEGAKMATWLHVSNNQDIFFKNNLLHFFGDKPEVKSLILEGYLSAENILEIIRLYQSEVSSMAVMEGVNREE</sequence>
<keyword evidence="2" id="KW-1185">Reference proteome</keyword>
<evidence type="ECO:0000313" key="1">
    <source>
        <dbReference type="EMBL" id="EKB51113.1"/>
    </source>
</evidence>
<accession>K1LL49</accession>
<organism evidence="1 2">
    <name type="scientific">Cecembia lonarensis (strain CCUG 58316 / KCTC 22772 / LW9)</name>
    <dbReference type="NCBI Taxonomy" id="1225176"/>
    <lineage>
        <taxon>Bacteria</taxon>
        <taxon>Pseudomonadati</taxon>
        <taxon>Bacteroidota</taxon>
        <taxon>Cytophagia</taxon>
        <taxon>Cytophagales</taxon>
        <taxon>Cyclobacteriaceae</taxon>
        <taxon>Cecembia</taxon>
    </lineage>
</organism>
<proteinExistence type="predicted"/>
<comment type="caution">
    <text evidence="1">The sequence shown here is derived from an EMBL/GenBank/DDBJ whole genome shotgun (WGS) entry which is preliminary data.</text>
</comment>
<protein>
    <submittedName>
        <fullName evidence="1">Uncharacterized protein</fullName>
    </submittedName>
</protein>
<dbReference type="EMBL" id="AMGM01000002">
    <property type="protein sequence ID" value="EKB51113.1"/>
    <property type="molecule type" value="Genomic_DNA"/>
</dbReference>